<dbReference type="AlphaFoldDB" id="A0A2U8FUN8"/>
<gene>
    <name evidence="2" type="ORF">DEH84_15870</name>
</gene>
<protein>
    <submittedName>
        <fullName evidence="2">General secretion pathway protein GspM</fullName>
    </submittedName>
</protein>
<dbReference type="GO" id="GO:0015627">
    <property type="term" value="C:type II protein secretion system complex"/>
    <property type="evidence" value="ECO:0007669"/>
    <property type="project" value="InterPro"/>
</dbReference>
<keyword evidence="1" id="KW-0812">Transmembrane</keyword>
<dbReference type="KEGG" id="aon:DEH84_15870"/>
<evidence type="ECO:0000313" key="2">
    <source>
        <dbReference type="EMBL" id="AWI54730.1"/>
    </source>
</evidence>
<dbReference type="GO" id="GO:0015628">
    <property type="term" value="P:protein secretion by the type II secretion system"/>
    <property type="evidence" value="ECO:0007669"/>
    <property type="project" value="InterPro"/>
</dbReference>
<evidence type="ECO:0000313" key="3">
    <source>
        <dbReference type="Proteomes" id="UP000244892"/>
    </source>
</evidence>
<organism evidence="2 3">
    <name type="scientific">Aquabacterium olei</name>
    <dbReference type="NCBI Taxonomy" id="1296669"/>
    <lineage>
        <taxon>Bacteria</taxon>
        <taxon>Pseudomonadati</taxon>
        <taxon>Pseudomonadota</taxon>
        <taxon>Betaproteobacteria</taxon>
        <taxon>Burkholderiales</taxon>
        <taxon>Aquabacterium</taxon>
    </lineage>
</organism>
<reference evidence="2 3" key="1">
    <citation type="submission" date="2018-05" db="EMBL/GenBank/DDBJ databases">
        <title>complete genome sequence of Aquabacterium olei NBRC 110486.</title>
        <authorList>
            <person name="Tang B."/>
            <person name="Chang J."/>
            <person name="Zhang L."/>
            <person name="Yang H."/>
        </authorList>
    </citation>
    <scope>NUCLEOTIDE SEQUENCE [LARGE SCALE GENOMIC DNA]</scope>
    <source>
        <strain evidence="2 3">NBRC 110486</strain>
    </source>
</reference>
<dbReference type="RefSeq" id="WP_109037721.1">
    <property type="nucleotide sequence ID" value="NZ_CP029210.1"/>
</dbReference>
<evidence type="ECO:0000256" key="1">
    <source>
        <dbReference type="SAM" id="Phobius"/>
    </source>
</evidence>
<keyword evidence="1" id="KW-1133">Transmembrane helix</keyword>
<dbReference type="OrthoDB" id="8687363at2"/>
<accession>A0A2U8FUN8</accession>
<dbReference type="InterPro" id="IPR007690">
    <property type="entry name" value="T2SS_GspM"/>
</dbReference>
<keyword evidence="3" id="KW-1185">Reference proteome</keyword>
<dbReference type="EMBL" id="CP029210">
    <property type="protein sequence ID" value="AWI54730.1"/>
    <property type="molecule type" value="Genomic_DNA"/>
</dbReference>
<proteinExistence type="predicted"/>
<keyword evidence="1" id="KW-0472">Membrane</keyword>
<name>A0A2U8FUN8_9BURK</name>
<dbReference type="Pfam" id="PF04612">
    <property type="entry name" value="T2SSM"/>
    <property type="match status" value="1"/>
</dbReference>
<dbReference type="Proteomes" id="UP000244892">
    <property type="component" value="Chromosome"/>
</dbReference>
<feature type="transmembrane region" description="Helical" evidence="1">
    <location>
        <begin position="30"/>
        <end position="52"/>
    </location>
</feature>
<sequence length="172" mass="18614">MASIDASSFQGLRQTIEARWATMAVRERRLVTAALWLAALALLVLIGIRPAWRTLEQTPVQQRELGLQLDEMRRLADEAQALRNRPPVPPAQAEAALRAASDRLGPGARLMVQGDRATLVLESVSGEALATWLEEARAGARVRPLEATLNQTRPGQYAGNVVVALVPGPAAR</sequence>